<dbReference type="Pfam" id="PF01923">
    <property type="entry name" value="Cob_adeno_trans"/>
    <property type="match status" value="1"/>
</dbReference>
<evidence type="ECO:0000256" key="1">
    <source>
        <dbReference type="ARBA" id="ARBA00007487"/>
    </source>
</evidence>
<dbReference type="AlphaFoldDB" id="A0A6N3BEK4"/>
<dbReference type="UniPathway" id="UPA00148">
    <property type="reaction ID" value="UER00233"/>
</dbReference>
<accession>A0A6N3BEK4</accession>
<dbReference type="GO" id="GO:0008817">
    <property type="term" value="F:corrinoid adenosyltransferase activity"/>
    <property type="evidence" value="ECO:0007669"/>
    <property type="project" value="UniProtKB-UniRule"/>
</dbReference>
<evidence type="ECO:0000256" key="4">
    <source>
        <dbReference type="ARBA" id="ARBA00022741"/>
    </source>
</evidence>
<proteinExistence type="inferred from homology"/>
<reference evidence="8" key="1">
    <citation type="submission" date="2019-11" db="EMBL/GenBank/DDBJ databases">
        <authorList>
            <person name="Feng L."/>
        </authorList>
    </citation>
    <scope>NUCLEOTIDE SEQUENCE</scope>
    <source>
        <strain evidence="8">PclaraLFYP37</strain>
    </source>
</reference>
<comment type="subunit">
    <text evidence="2">Homotrimer.</text>
</comment>
<comment type="similarity">
    <text evidence="1 6">Belongs to the Cob(I)alamin adenosyltransferase family.</text>
</comment>
<organism evidence="8">
    <name type="scientific">Paraprevotella clara</name>
    <dbReference type="NCBI Taxonomy" id="454154"/>
    <lineage>
        <taxon>Bacteria</taxon>
        <taxon>Pseudomonadati</taxon>
        <taxon>Bacteroidota</taxon>
        <taxon>Bacteroidia</taxon>
        <taxon>Bacteroidales</taxon>
        <taxon>Prevotellaceae</taxon>
        <taxon>Paraprevotella</taxon>
    </lineage>
</organism>
<gene>
    <name evidence="8" type="primary">yvqK</name>
    <name evidence="8" type="ORF">PCLFYP37_01722</name>
</gene>
<dbReference type="RefSeq" id="WP_302989880.1">
    <property type="nucleotide sequence ID" value="NZ_CACRUT010000011.1"/>
</dbReference>
<keyword evidence="3 6" id="KW-0808">Transferase</keyword>
<comment type="pathway">
    <text evidence="6">Cofactor biosynthesis; adenosylcobalamin biosynthesis; adenosylcobalamin from cob(II)yrinate a,c-diamide: step 2/7.</text>
</comment>
<dbReference type="NCBIfam" id="TIGR00636">
    <property type="entry name" value="PduO_Nterm"/>
    <property type="match status" value="1"/>
</dbReference>
<keyword evidence="5 6" id="KW-0067">ATP-binding</keyword>
<dbReference type="InterPro" id="IPR036451">
    <property type="entry name" value="CblAdoTrfase-like_sf"/>
</dbReference>
<dbReference type="Gene3D" id="1.20.1200.10">
    <property type="entry name" value="Cobalamin adenosyltransferase-like"/>
    <property type="match status" value="1"/>
</dbReference>
<evidence type="ECO:0000256" key="3">
    <source>
        <dbReference type="ARBA" id="ARBA00022679"/>
    </source>
</evidence>
<evidence type="ECO:0000313" key="8">
    <source>
        <dbReference type="EMBL" id="VYU01584.1"/>
    </source>
</evidence>
<dbReference type="EMBL" id="CACRUT010000011">
    <property type="protein sequence ID" value="VYU01584.1"/>
    <property type="molecule type" value="Genomic_DNA"/>
</dbReference>
<dbReference type="SUPFAM" id="SSF89028">
    <property type="entry name" value="Cobalamin adenosyltransferase-like"/>
    <property type="match status" value="1"/>
</dbReference>
<dbReference type="EC" id="2.5.1.17" evidence="6"/>
<keyword evidence="4 6" id="KW-0547">Nucleotide-binding</keyword>
<comment type="catalytic activity">
    <reaction evidence="6">
        <text>2 cob(II)alamin + reduced [electron-transfer flavoprotein] + 2 ATP = 2 adenosylcob(III)alamin + 2 triphosphate + oxidized [electron-transfer flavoprotein] + 3 H(+)</text>
        <dbReference type="Rhea" id="RHEA:28671"/>
        <dbReference type="Rhea" id="RHEA-COMP:10685"/>
        <dbReference type="Rhea" id="RHEA-COMP:10686"/>
        <dbReference type="ChEBI" id="CHEBI:15378"/>
        <dbReference type="ChEBI" id="CHEBI:16304"/>
        <dbReference type="ChEBI" id="CHEBI:18036"/>
        <dbReference type="ChEBI" id="CHEBI:18408"/>
        <dbReference type="ChEBI" id="CHEBI:30616"/>
        <dbReference type="ChEBI" id="CHEBI:57692"/>
        <dbReference type="ChEBI" id="CHEBI:58307"/>
        <dbReference type="EC" id="2.5.1.17"/>
    </reaction>
</comment>
<evidence type="ECO:0000256" key="5">
    <source>
        <dbReference type="ARBA" id="ARBA00022840"/>
    </source>
</evidence>
<dbReference type="PANTHER" id="PTHR12213:SF0">
    <property type="entry name" value="CORRINOID ADENOSYLTRANSFERASE MMAB"/>
    <property type="match status" value="1"/>
</dbReference>
<sequence length="185" mass="20604">MKKSKVYTRTGDGGMTSLSGGVRVSKTDVRVEAYGTVDELNAHIGELITYLEREEDREFLTGIQCDLFAIGAYLATDPSRAEKLGREVVTEEDVTRLEQAIDEAEDGLPGWRGFVLPGGSRGAAVCHVCRTVCRRAERRILELSGSAPVLPEVCAYVNRLSDYLFVLSRKMLFIEGKDEIVWKKR</sequence>
<keyword evidence="6" id="KW-0169">Cobalamin biosynthesis</keyword>
<dbReference type="InterPro" id="IPR029499">
    <property type="entry name" value="PduO-typ"/>
</dbReference>
<evidence type="ECO:0000256" key="6">
    <source>
        <dbReference type="RuleBase" id="RU366026"/>
    </source>
</evidence>
<dbReference type="GO" id="GO:0005524">
    <property type="term" value="F:ATP binding"/>
    <property type="evidence" value="ECO:0007669"/>
    <property type="project" value="UniProtKB-UniRule"/>
</dbReference>
<name>A0A6N3BEK4_9BACT</name>
<comment type="catalytic activity">
    <reaction evidence="6">
        <text>2 cob(II)yrinate a,c diamide + reduced [electron-transfer flavoprotein] + 2 ATP = 2 adenosylcob(III)yrinate a,c-diamide + 2 triphosphate + oxidized [electron-transfer flavoprotein] + 3 H(+)</text>
        <dbReference type="Rhea" id="RHEA:11528"/>
        <dbReference type="Rhea" id="RHEA-COMP:10685"/>
        <dbReference type="Rhea" id="RHEA-COMP:10686"/>
        <dbReference type="ChEBI" id="CHEBI:15378"/>
        <dbReference type="ChEBI" id="CHEBI:18036"/>
        <dbReference type="ChEBI" id="CHEBI:30616"/>
        <dbReference type="ChEBI" id="CHEBI:57692"/>
        <dbReference type="ChEBI" id="CHEBI:58307"/>
        <dbReference type="ChEBI" id="CHEBI:58503"/>
        <dbReference type="ChEBI" id="CHEBI:58537"/>
        <dbReference type="EC" id="2.5.1.17"/>
    </reaction>
</comment>
<dbReference type="PANTHER" id="PTHR12213">
    <property type="entry name" value="CORRINOID ADENOSYLTRANSFERASE"/>
    <property type="match status" value="1"/>
</dbReference>
<evidence type="ECO:0000256" key="2">
    <source>
        <dbReference type="ARBA" id="ARBA00011233"/>
    </source>
</evidence>
<dbReference type="InterPro" id="IPR016030">
    <property type="entry name" value="CblAdoTrfase-like"/>
</dbReference>
<protein>
    <recommendedName>
        <fullName evidence="6">Corrinoid adenosyltransferase</fullName>
        <ecNumber evidence="6">2.5.1.17</ecNumber>
    </recommendedName>
    <alternativeName>
        <fullName evidence="6">Cob(II)alamin adenosyltransferase</fullName>
    </alternativeName>
    <alternativeName>
        <fullName evidence="6">Cob(II)yrinic acid a,c-diamide adenosyltransferase</fullName>
    </alternativeName>
    <alternativeName>
        <fullName evidence="6">Cobinamide/cobalamin adenosyltransferase</fullName>
    </alternativeName>
</protein>
<dbReference type="GO" id="GO:0009236">
    <property type="term" value="P:cobalamin biosynthetic process"/>
    <property type="evidence" value="ECO:0007669"/>
    <property type="project" value="UniProtKB-UniRule"/>
</dbReference>
<feature type="domain" description="Cobalamin adenosyltransferase-like" evidence="7">
    <location>
        <begin position="6"/>
        <end position="170"/>
    </location>
</feature>
<evidence type="ECO:0000259" key="7">
    <source>
        <dbReference type="Pfam" id="PF01923"/>
    </source>
</evidence>
<dbReference type="FunFam" id="1.20.1200.10:FF:000001">
    <property type="entry name" value="Cob(I)yrinic acid a,c-diamide adenosyltransferase"/>
    <property type="match status" value="1"/>
</dbReference>